<evidence type="ECO:0000259" key="1">
    <source>
        <dbReference type="SMART" id="SM00829"/>
    </source>
</evidence>
<sequence>MRNFAICGTEAVQAQATNASLGSVTMEGVEVLCGILETPEPSFDPTGEHRAHVLVRTLAFSCNYRDKALILRMATSGQTRGFYTIGSEFVGVVEAVGAEVTDLAPGERVMGDNAYPDSGVPGLAPGIPTNHGSRERQVLHRRKLARVPPEMSDEVAAAFSIGGQTTYSMIRKLELPAGARVLVTAAKSNTSLFALAALAGRGYEVYAQSTSDRFASELEQFDIAELIVADPRQAPLGEHPRIRAVQEAGGFHGVIDPFFDLYLPHMPPVMAPGGRYVTCGMYDQYLAMVGREPPAMPAAASTVMTLTMLKNLSLIGNCIGLTSDLERALADQAAGRLPVLVDRVLRGNDTAAFLERTYLSPDRLGKVVYRYD</sequence>
<dbReference type="InterPro" id="IPR020843">
    <property type="entry name" value="ER"/>
</dbReference>
<dbReference type="RefSeq" id="WP_328987050.1">
    <property type="nucleotide sequence ID" value="NZ_CP121472.1"/>
</dbReference>
<proteinExistence type="predicted"/>
<reference evidence="2 3" key="1">
    <citation type="journal article" date="2023" name="Microorganisms">
        <title>Thiorhodovibrio frisius and Trv. litoralis spp. nov., Two Novel Members from a Clade of Fastidious Purple Sulfur Bacteria That Exhibit Unique Red-Shifted Light-Harvesting Capabilities.</title>
        <authorList>
            <person name="Methner A."/>
            <person name="Kuzyk S.B."/>
            <person name="Petersen J."/>
            <person name="Bauer S."/>
            <person name="Brinkmann H."/>
            <person name="Sichau K."/>
            <person name="Wanner G."/>
            <person name="Wolf J."/>
            <person name="Neumann-Schaal M."/>
            <person name="Henke P."/>
            <person name="Tank M."/>
            <person name="Sproer C."/>
            <person name="Bunk B."/>
            <person name="Overmann J."/>
        </authorList>
    </citation>
    <scope>NUCLEOTIDE SEQUENCE [LARGE SCALE GENOMIC DNA]</scope>
    <source>
        <strain evidence="2 3">DSM 6702</strain>
    </source>
</reference>
<feature type="domain" description="Enoyl reductase (ER)" evidence="1">
    <location>
        <begin position="34"/>
        <end position="341"/>
    </location>
</feature>
<evidence type="ECO:0000313" key="2">
    <source>
        <dbReference type="EMBL" id="WPL16506.1"/>
    </source>
</evidence>
<dbReference type="SUPFAM" id="SSF50129">
    <property type="entry name" value="GroES-like"/>
    <property type="match status" value="1"/>
</dbReference>
<dbReference type="Proteomes" id="UP001432180">
    <property type="component" value="Chromosome"/>
</dbReference>
<dbReference type="InterPro" id="IPR036291">
    <property type="entry name" value="NAD(P)-bd_dom_sf"/>
</dbReference>
<dbReference type="EMBL" id="CP121472">
    <property type="protein sequence ID" value="WPL16506.1"/>
    <property type="molecule type" value="Genomic_DNA"/>
</dbReference>
<evidence type="ECO:0000313" key="3">
    <source>
        <dbReference type="Proteomes" id="UP001432180"/>
    </source>
</evidence>
<accession>A0ABZ0S652</accession>
<protein>
    <submittedName>
        <fullName evidence="2">Alcohol dehydrogenase</fullName>
    </submittedName>
</protein>
<dbReference type="PANTHER" id="PTHR43677:SF4">
    <property type="entry name" value="QUINONE OXIDOREDUCTASE-LIKE PROTEIN 2"/>
    <property type="match status" value="1"/>
</dbReference>
<name>A0ABZ0S652_9GAMM</name>
<dbReference type="Pfam" id="PF08240">
    <property type="entry name" value="ADH_N"/>
    <property type="match status" value="1"/>
</dbReference>
<keyword evidence="3" id="KW-1185">Reference proteome</keyword>
<dbReference type="PANTHER" id="PTHR43677">
    <property type="entry name" value="SHORT-CHAIN DEHYDROGENASE/REDUCTASE"/>
    <property type="match status" value="1"/>
</dbReference>
<gene>
    <name evidence="2" type="ORF">Thiowin_01462</name>
</gene>
<dbReference type="InterPro" id="IPR013154">
    <property type="entry name" value="ADH-like_N"/>
</dbReference>
<dbReference type="CDD" id="cd05188">
    <property type="entry name" value="MDR"/>
    <property type="match status" value="1"/>
</dbReference>
<dbReference type="InterPro" id="IPR011032">
    <property type="entry name" value="GroES-like_sf"/>
</dbReference>
<dbReference type="SMART" id="SM00829">
    <property type="entry name" value="PKS_ER"/>
    <property type="match status" value="1"/>
</dbReference>
<organism evidence="2 3">
    <name type="scientific">Thiorhodovibrio winogradskyi</name>
    <dbReference type="NCBI Taxonomy" id="77007"/>
    <lineage>
        <taxon>Bacteria</taxon>
        <taxon>Pseudomonadati</taxon>
        <taxon>Pseudomonadota</taxon>
        <taxon>Gammaproteobacteria</taxon>
        <taxon>Chromatiales</taxon>
        <taxon>Chromatiaceae</taxon>
        <taxon>Thiorhodovibrio</taxon>
    </lineage>
</organism>
<dbReference type="InterPro" id="IPR051397">
    <property type="entry name" value="Zn-ADH-like_protein"/>
</dbReference>
<dbReference type="Gene3D" id="3.90.180.10">
    <property type="entry name" value="Medium-chain alcohol dehydrogenases, catalytic domain"/>
    <property type="match status" value="1"/>
</dbReference>
<dbReference type="SUPFAM" id="SSF51735">
    <property type="entry name" value="NAD(P)-binding Rossmann-fold domains"/>
    <property type="match status" value="1"/>
</dbReference>